<sequence length="98" mass="11282">MATASMTEWLPRKYQQEDSRVNRITSKTGKASDRFMRLPVTMDKSEEQAKKSRPFLRIYNLVCDRLPGGLVNDFAHIPGNDVMKYLLCSVPEFTPSRN</sequence>
<dbReference type="EMBL" id="JAWHQM010000037">
    <property type="protein sequence ID" value="KAK5633943.1"/>
    <property type="molecule type" value="Genomic_DNA"/>
</dbReference>
<evidence type="ECO:0000313" key="1">
    <source>
        <dbReference type="EMBL" id="KAK5633943.1"/>
    </source>
</evidence>
<comment type="caution">
    <text evidence="1">The sequence shown here is derived from an EMBL/GenBank/DDBJ whole genome shotgun (WGS) entry which is preliminary data.</text>
</comment>
<name>A0AAN7UQY4_9PEZI</name>
<reference evidence="1 2" key="1">
    <citation type="submission" date="2023-10" db="EMBL/GenBank/DDBJ databases">
        <title>Draft genome sequence of Xylaria bambusicola isolate GMP-LS, the root and basal stem rot pathogen of sugarcane in Indonesia.</title>
        <authorList>
            <person name="Selvaraj P."/>
            <person name="Muralishankar V."/>
            <person name="Muruganantham S."/>
            <person name="Sp S."/>
            <person name="Haryani S."/>
            <person name="Lau K.J.X."/>
            <person name="Naqvi N.I."/>
        </authorList>
    </citation>
    <scope>NUCLEOTIDE SEQUENCE [LARGE SCALE GENOMIC DNA]</scope>
    <source>
        <strain evidence="1">GMP-LS</strain>
    </source>
</reference>
<accession>A0AAN7UQY4</accession>
<proteinExistence type="predicted"/>
<dbReference type="AlphaFoldDB" id="A0AAN7UQY4"/>
<protein>
    <submittedName>
        <fullName evidence="1">Uncharacterized protein</fullName>
    </submittedName>
</protein>
<evidence type="ECO:0000313" key="2">
    <source>
        <dbReference type="Proteomes" id="UP001305414"/>
    </source>
</evidence>
<organism evidence="1 2">
    <name type="scientific">Xylaria bambusicola</name>
    <dbReference type="NCBI Taxonomy" id="326684"/>
    <lineage>
        <taxon>Eukaryota</taxon>
        <taxon>Fungi</taxon>
        <taxon>Dikarya</taxon>
        <taxon>Ascomycota</taxon>
        <taxon>Pezizomycotina</taxon>
        <taxon>Sordariomycetes</taxon>
        <taxon>Xylariomycetidae</taxon>
        <taxon>Xylariales</taxon>
        <taxon>Xylariaceae</taxon>
        <taxon>Xylaria</taxon>
    </lineage>
</organism>
<keyword evidence="2" id="KW-1185">Reference proteome</keyword>
<dbReference type="Proteomes" id="UP001305414">
    <property type="component" value="Unassembled WGS sequence"/>
</dbReference>
<gene>
    <name evidence="1" type="ORF">RRF57_009657</name>
</gene>